<dbReference type="InterPro" id="IPR013154">
    <property type="entry name" value="ADH-like_N"/>
</dbReference>
<dbReference type="Proteomes" id="UP000327085">
    <property type="component" value="Unassembled WGS sequence"/>
</dbReference>
<dbReference type="Gene3D" id="3.90.180.10">
    <property type="entry name" value="Medium-chain alcohol dehydrogenases, catalytic domain"/>
    <property type="match status" value="1"/>
</dbReference>
<dbReference type="Gramene" id="VVA41903">
    <property type="protein sequence ID" value="VVA41903"/>
    <property type="gene ID" value="Prudul26B009529"/>
</dbReference>
<name>A0A5E4GQL2_PRUDU</name>
<comment type="similarity">
    <text evidence="1">Belongs to the zinc-containing alcohol dehydrogenase family.</text>
</comment>
<evidence type="ECO:0000313" key="6">
    <source>
        <dbReference type="EMBL" id="VVA41903.1"/>
    </source>
</evidence>
<sequence>HEIVGVVTEVGSRVQKYEVGDKVGVGCLVGSCQSCDKCANNLENYCPRLILTYGAEYHDGIPP</sequence>
<dbReference type="EMBL" id="CABIKO010001679">
    <property type="protein sequence ID" value="VVA41903.1"/>
    <property type="molecule type" value="Genomic_DNA"/>
</dbReference>
<proteinExistence type="inferred from homology"/>
<dbReference type="GO" id="GO:0016616">
    <property type="term" value="F:oxidoreductase activity, acting on the CH-OH group of donors, NAD or NADP as acceptor"/>
    <property type="evidence" value="ECO:0007669"/>
    <property type="project" value="InterPro"/>
</dbReference>
<feature type="non-terminal residue" evidence="6">
    <location>
        <position position="1"/>
    </location>
</feature>
<dbReference type="GO" id="GO:0046872">
    <property type="term" value="F:metal ion binding"/>
    <property type="evidence" value="ECO:0007669"/>
    <property type="project" value="UniProtKB-KW"/>
</dbReference>
<dbReference type="AlphaFoldDB" id="A0A5E4GQL2"/>
<dbReference type="OMA" id="KEQWLFK"/>
<dbReference type="InParanoid" id="A0A5E4GQL2"/>
<evidence type="ECO:0000256" key="4">
    <source>
        <dbReference type="ARBA" id="ARBA00023002"/>
    </source>
</evidence>
<keyword evidence="2" id="KW-0479">Metal-binding</keyword>
<feature type="domain" description="Alcohol dehydrogenase-like N-terminal" evidence="5">
    <location>
        <begin position="1"/>
        <end position="54"/>
    </location>
</feature>
<evidence type="ECO:0000256" key="1">
    <source>
        <dbReference type="ARBA" id="ARBA00008072"/>
    </source>
</evidence>
<dbReference type="Pfam" id="PF08240">
    <property type="entry name" value="ADH_N"/>
    <property type="match status" value="1"/>
</dbReference>
<evidence type="ECO:0000259" key="5">
    <source>
        <dbReference type="Pfam" id="PF08240"/>
    </source>
</evidence>
<dbReference type="InterPro" id="IPR047109">
    <property type="entry name" value="CAD-like"/>
</dbReference>
<feature type="non-terminal residue" evidence="6">
    <location>
        <position position="63"/>
    </location>
</feature>
<protein>
    <submittedName>
        <fullName evidence="6">PREDICTED: probable</fullName>
    </submittedName>
</protein>
<dbReference type="PANTHER" id="PTHR42683">
    <property type="entry name" value="ALDEHYDE REDUCTASE"/>
    <property type="match status" value="1"/>
</dbReference>
<accession>A0A5E4GQL2</accession>
<dbReference type="SUPFAM" id="SSF50129">
    <property type="entry name" value="GroES-like"/>
    <property type="match status" value="1"/>
</dbReference>
<organism evidence="6 7">
    <name type="scientific">Prunus dulcis</name>
    <name type="common">Almond</name>
    <name type="synonym">Amygdalus dulcis</name>
    <dbReference type="NCBI Taxonomy" id="3755"/>
    <lineage>
        <taxon>Eukaryota</taxon>
        <taxon>Viridiplantae</taxon>
        <taxon>Streptophyta</taxon>
        <taxon>Embryophyta</taxon>
        <taxon>Tracheophyta</taxon>
        <taxon>Spermatophyta</taxon>
        <taxon>Magnoliopsida</taxon>
        <taxon>eudicotyledons</taxon>
        <taxon>Gunneridae</taxon>
        <taxon>Pentapetalae</taxon>
        <taxon>rosids</taxon>
        <taxon>fabids</taxon>
        <taxon>Rosales</taxon>
        <taxon>Rosaceae</taxon>
        <taxon>Amygdaloideae</taxon>
        <taxon>Amygdaleae</taxon>
        <taxon>Prunus</taxon>
    </lineage>
</organism>
<dbReference type="InterPro" id="IPR011032">
    <property type="entry name" value="GroES-like_sf"/>
</dbReference>
<evidence type="ECO:0000256" key="3">
    <source>
        <dbReference type="ARBA" id="ARBA00022833"/>
    </source>
</evidence>
<evidence type="ECO:0000313" key="7">
    <source>
        <dbReference type="Proteomes" id="UP000327085"/>
    </source>
</evidence>
<gene>
    <name evidence="6" type="ORF">ALMOND_2B009529</name>
</gene>
<reference evidence="7" key="1">
    <citation type="journal article" date="2020" name="Plant J.">
        <title>Transposons played a major role in the diversification between the closely related almond and peach genomes: results from the almond genome sequence.</title>
        <authorList>
            <person name="Alioto T."/>
            <person name="Alexiou K.G."/>
            <person name="Bardil A."/>
            <person name="Barteri F."/>
            <person name="Castanera R."/>
            <person name="Cruz F."/>
            <person name="Dhingra A."/>
            <person name="Duval H."/>
            <person name="Fernandez I Marti A."/>
            <person name="Frias L."/>
            <person name="Galan B."/>
            <person name="Garcia J.L."/>
            <person name="Howad W."/>
            <person name="Gomez-Garrido J."/>
            <person name="Gut M."/>
            <person name="Julca I."/>
            <person name="Morata J."/>
            <person name="Puigdomenech P."/>
            <person name="Ribeca P."/>
            <person name="Rubio Cabetas M.J."/>
            <person name="Vlasova A."/>
            <person name="Wirthensohn M."/>
            <person name="Garcia-Mas J."/>
            <person name="Gabaldon T."/>
            <person name="Casacuberta J.M."/>
            <person name="Arus P."/>
        </authorList>
    </citation>
    <scope>NUCLEOTIDE SEQUENCE [LARGE SCALE GENOMIC DNA]</scope>
    <source>
        <strain evidence="7">cv. Texas</strain>
    </source>
</reference>
<keyword evidence="4" id="KW-0560">Oxidoreductase</keyword>
<keyword evidence="3" id="KW-0862">Zinc</keyword>
<evidence type="ECO:0000256" key="2">
    <source>
        <dbReference type="ARBA" id="ARBA00022723"/>
    </source>
</evidence>